<keyword evidence="1" id="KW-1133">Transmembrane helix</keyword>
<dbReference type="Proteomes" id="UP001177140">
    <property type="component" value="Unassembled WGS sequence"/>
</dbReference>
<dbReference type="EMBL" id="JAJJMA010202802">
    <property type="protein sequence ID" value="MCL7039577.1"/>
    <property type="molecule type" value="Genomic_DNA"/>
</dbReference>
<evidence type="ECO:0000313" key="3">
    <source>
        <dbReference type="Proteomes" id="UP001177140"/>
    </source>
</evidence>
<sequence length="108" mass="12373">MAAVAARNALLKHLRVNVDAKRQLTAPFVMLSLNQFRRHFSEEVRGSFLDKQEVADRIVGVVKKFQKCDPSKVLAFSILNWGPSVCLLWLHLGWVELILTLCELVHYQ</sequence>
<reference evidence="2" key="1">
    <citation type="submission" date="2022-03" db="EMBL/GenBank/DDBJ databases">
        <title>A functionally conserved STORR gene fusion in Papaver species that diverged 16.8 million years ago.</title>
        <authorList>
            <person name="Catania T."/>
        </authorList>
    </citation>
    <scope>NUCLEOTIDE SEQUENCE</scope>
    <source>
        <strain evidence="2">S-191538</strain>
    </source>
</reference>
<evidence type="ECO:0000313" key="2">
    <source>
        <dbReference type="EMBL" id="MCL7039577.1"/>
    </source>
</evidence>
<keyword evidence="3" id="KW-1185">Reference proteome</keyword>
<protein>
    <submittedName>
        <fullName evidence="2">Uncharacterized protein</fullName>
    </submittedName>
</protein>
<accession>A0AA41VE60</accession>
<dbReference type="AlphaFoldDB" id="A0AA41VE60"/>
<comment type="caution">
    <text evidence="2">The sequence shown here is derived from an EMBL/GenBank/DDBJ whole genome shotgun (WGS) entry which is preliminary data.</text>
</comment>
<keyword evidence="1" id="KW-0812">Transmembrane</keyword>
<gene>
    <name evidence="2" type="ORF">MKW94_000240</name>
</gene>
<feature type="transmembrane region" description="Helical" evidence="1">
    <location>
        <begin position="73"/>
        <end position="92"/>
    </location>
</feature>
<organism evidence="2 3">
    <name type="scientific">Papaver nudicaule</name>
    <name type="common">Iceland poppy</name>
    <dbReference type="NCBI Taxonomy" id="74823"/>
    <lineage>
        <taxon>Eukaryota</taxon>
        <taxon>Viridiplantae</taxon>
        <taxon>Streptophyta</taxon>
        <taxon>Embryophyta</taxon>
        <taxon>Tracheophyta</taxon>
        <taxon>Spermatophyta</taxon>
        <taxon>Magnoliopsida</taxon>
        <taxon>Ranunculales</taxon>
        <taxon>Papaveraceae</taxon>
        <taxon>Papaveroideae</taxon>
        <taxon>Papaver</taxon>
    </lineage>
</organism>
<proteinExistence type="predicted"/>
<name>A0AA41VE60_PAPNU</name>
<keyword evidence="1" id="KW-0472">Membrane</keyword>
<evidence type="ECO:0000256" key="1">
    <source>
        <dbReference type="SAM" id="Phobius"/>
    </source>
</evidence>